<dbReference type="AlphaFoldDB" id="A0AAW1X5H3"/>
<organism evidence="1 2">
    <name type="scientific">Rubus argutus</name>
    <name type="common">Southern blackberry</name>
    <dbReference type="NCBI Taxonomy" id="59490"/>
    <lineage>
        <taxon>Eukaryota</taxon>
        <taxon>Viridiplantae</taxon>
        <taxon>Streptophyta</taxon>
        <taxon>Embryophyta</taxon>
        <taxon>Tracheophyta</taxon>
        <taxon>Spermatophyta</taxon>
        <taxon>Magnoliopsida</taxon>
        <taxon>eudicotyledons</taxon>
        <taxon>Gunneridae</taxon>
        <taxon>Pentapetalae</taxon>
        <taxon>rosids</taxon>
        <taxon>fabids</taxon>
        <taxon>Rosales</taxon>
        <taxon>Rosaceae</taxon>
        <taxon>Rosoideae</taxon>
        <taxon>Rosoideae incertae sedis</taxon>
        <taxon>Rubus</taxon>
    </lineage>
</organism>
<name>A0AAW1X5H3_RUBAR</name>
<dbReference type="Proteomes" id="UP001457282">
    <property type="component" value="Unassembled WGS sequence"/>
</dbReference>
<sequence>MSRSKTSKLLCNLPLKEDALETPDFNAQQYMETLGSRMKAVLFVVSPSTLCLKLSFLGAESIRFIDSHFKPSQG</sequence>
<protein>
    <submittedName>
        <fullName evidence="1">Uncharacterized protein</fullName>
    </submittedName>
</protein>
<evidence type="ECO:0000313" key="1">
    <source>
        <dbReference type="EMBL" id="KAK9931548.1"/>
    </source>
</evidence>
<reference evidence="1 2" key="1">
    <citation type="journal article" date="2023" name="G3 (Bethesda)">
        <title>A chromosome-length genome assembly and annotation of blackberry (Rubus argutus, cv. 'Hillquist').</title>
        <authorList>
            <person name="Bruna T."/>
            <person name="Aryal R."/>
            <person name="Dudchenko O."/>
            <person name="Sargent D.J."/>
            <person name="Mead D."/>
            <person name="Buti M."/>
            <person name="Cavallini A."/>
            <person name="Hytonen T."/>
            <person name="Andres J."/>
            <person name="Pham M."/>
            <person name="Weisz D."/>
            <person name="Mascagni F."/>
            <person name="Usai G."/>
            <person name="Natali L."/>
            <person name="Bassil N."/>
            <person name="Fernandez G.E."/>
            <person name="Lomsadze A."/>
            <person name="Armour M."/>
            <person name="Olukolu B."/>
            <person name="Poorten T."/>
            <person name="Britton C."/>
            <person name="Davik J."/>
            <person name="Ashrafi H."/>
            <person name="Aiden E.L."/>
            <person name="Borodovsky M."/>
            <person name="Worthington M."/>
        </authorList>
    </citation>
    <scope>NUCLEOTIDE SEQUENCE [LARGE SCALE GENOMIC DNA]</scope>
    <source>
        <strain evidence="1">PI 553951</strain>
    </source>
</reference>
<keyword evidence="2" id="KW-1185">Reference proteome</keyword>
<dbReference type="EMBL" id="JBEDUW010000004">
    <property type="protein sequence ID" value="KAK9931548.1"/>
    <property type="molecule type" value="Genomic_DNA"/>
</dbReference>
<evidence type="ECO:0000313" key="2">
    <source>
        <dbReference type="Proteomes" id="UP001457282"/>
    </source>
</evidence>
<accession>A0AAW1X5H3</accession>
<gene>
    <name evidence="1" type="ORF">M0R45_018822</name>
</gene>
<comment type="caution">
    <text evidence="1">The sequence shown here is derived from an EMBL/GenBank/DDBJ whole genome shotgun (WGS) entry which is preliminary data.</text>
</comment>
<proteinExistence type="predicted"/>